<comment type="similarity">
    <text evidence="2">Belongs to the FliS family.</text>
</comment>
<comment type="subcellular location">
    <subcellularLocation>
        <location evidence="1">Cytoplasm</location>
        <location evidence="1">Cytosol</location>
    </subcellularLocation>
</comment>
<evidence type="ECO:0000256" key="5">
    <source>
        <dbReference type="ARBA" id="ARBA00023186"/>
    </source>
</evidence>
<dbReference type="GO" id="GO:0044780">
    <property type="term" value="P:bacterial-type flagellum assembly"/>
    <property type="evidence" value="ECO:0007669"/>
    <property type="project" value="InterPro"/>
</dbReference>
<keyword evidence="7" id="KW-1185">Reference proteome</keyword>
<reference evidence="6 7" key="1">
    <citation type="submission" date="2018-03" db="EMBL/GenBank/DDBJ databases">
        <title>Genome sequencing of Phreatobacter sp.</title>
        <authorList>
            <person name="Kim S.-J."/>
            <person name="Heo J."/>
            <person name="Kwon S.-W."/>
        </authorList>
    </citation>
    <scope>NUCLEOTIDE SEQUENCE [LARGE SCALE GENOMIC DNA]</scope>
    <source>
        <strain evidence="6 7">S-12</strain>
    </source>
</reference>
<keyword evidence="6" id="KW-0969">Cilium</keyword>
<dbReference type="Gene3D" id="1.20.120.340">
    <property type="entry name" value="Flagellar protein FliS"/>
    <property type="match status" value="1"/>
</dbReference>
<evidence type="ECO:0000313" key="6">
    <source>
        <dbReference type="EMBL" id="AVO45957.1"/>
    </source>
</evidence>
<evidence type="ECO:0000313" key="7">
    <source>
        <dbReference type="Proteomes" id="UP000237889"/>
    </source>
</evidence>
<dbReference type="SUPFAM" id="SSF101116">
    <property type="entry name" value="Flagellar export chaperone FliS"/>
    <property type="match status" value="1"/>
</dbReference>
<sequence>MTQTMTRAISAYRTTSASVHPLVAVVRLFDEMLVQIRRGVQAIEARRHEDSFIAIAKAGLVLQGLSHNLRFDMGGDVAETLLSTYTKNCIALHTAYGKPDAVARYRTIAAGLAELRDAWAQAAGMRTLAEEAQMVSAPGPRRS</sequence>
<evidence type="ECO:0000256" key="1">
    <source>
        <dbReference type="ARBA" id="ARBA00004514"/>
    </source>
</evidence>
<dbReference type="PANTHER" id="PTHR34773">
    <property type="entry name" value="FLAGELLAR SECRETION CHAPERONE FLIS"/>
    <property type="match status" value="1"/>
</dbReference>
<keyword evidence="6" id="KW-0966">Cell projection</keyword>
<keyword evidence="4" id="KW-1005">Bacterial flagellum biogenesis</keyword>
<dbReference type="AlphaFoldDB" id="A0A2S0ND43"/>
<name>A0A2S0ND43_9HYPH</name>
<evidence type="ECO:0000256" key="2">
    <source>
        <dbReference type="ARBA" id="ARBA00008787"/>
    </source>
</evidence>
<evidence type="ECO:0000256" key="4">
    <source>
        <dbReference type="ARBA" id="ARBA00022795"/>
    </source>
</evidence>
<protein>
    <submittedName>
        <fullName evidence="6">Flagellar protein FliS</fullName>
    </submittedName>
</protein>
<dbReference type="Pfam" id="PF02561">
    <property type="entry name" value="FliS"/>
    <property type="match status" value="1"/>
</dbReference>
<evidence type="ECO:0000256" key="3">
    <source>
        <dbReference type="ARBA" id="ARBA00022490"/>
    </source>
</evidence>
<dbReference type="RefSeq" id="WP_106749298.1">
    <property type="nucleotide sequence ID" value="NZ_CP027668.1"/>
</dbReference>
<keyword evidence="6" id="KW-0282">Flagellum</keyword>
<dbReference type="InterPro" id="IPR036584">
    <property type="entry name" value="FliS_sf"/>
</dbReference>
<dbReference type="InterPro" id="IPR003713">
    <property type="entry name" value="FliS"/>
</dbReference>
<dbReference type="EMBL" id="CP027668">
    <property type="protein sequence ID" value="AVO45957.1"/>
    <property type="molecule type" value="Genomic_DNA"/>
</dbReference>
<dbReference type="Proteomes" id="UP000237889">
    <property type="component" value="Chromosome"/>
</dbReference>
<accession>A0A2S0ND43</accession>
<proteinExistence type="inferred from homology"/>
<dbReference type="GO" id="GO:0005829">
    <property type="term" value="C:cytosol"/>
    <property type="evidence" value="ECO:0007669"/>
    <property type="project" value="UniProtKB-SubCell"/>
</dbReference>
<dbReference type="OrthoDB" id="7677889at2"/>
<gene>
    <name evidence="6" type="ORF">C6569_13240</name>
</gene>
<organism evidence="6 7">
    <name type="scientific">Phreatobacter cathodiphilus</name>
    <dbReference type="NCBI Taxonomy" id="1868589"/>
    <lineage>
        <taxon>Bacteria</taxon>
        <taxon>Pseudomonadati</taxon>
        <taxon>Pseudomonadota</taxon>
        <taxon>Alphaproteobacteria</taxon>
        <taxon>Hyphomicrobiales</taxon>
        <taxon>Phreatobacteraceae</taxon>
        <taxon>Phreatobacter</taxon>
    </lineage>
</organism>
<keyword evidence="5" id="KW-0143">Chaperone</keyword>
<dbReference type="PANTHER" id="PTHR34773:SF1">
    <property type="entry name" value="FLAGELLAR SECRETION CHAPERONE FLIS"/>
    <property type="match status" value="1"/>
</dbReference>
<dbReference type="GO" id="GO:0071973">
    <property type="term" value="P:bacterial-type flagellum-dependent cell motility"/>
    <property type="evidence" value="ECO:0007669"/>
    <property type="project" value="TreeGrafter"/>
</dbReference>
<keyword evidence="3" id="KW-0963">Cytoplasm</keyword>
<dbReference type="KEGG" id="phr:C6569_13240"/>